<evidence type="ECO:0000256" key="11">
    <source>
        <dbReference type="ARBA" id="ARBA00032922"/>
    </source>
</evidence>
<keyword evidence="9" id="KW-0067">ATP-binding</keyword>
<keyword evidence="10" id="KW-0051">Antiviral defense</keyword>
<dbReference type="InterPro" id="IPR054767">
    <property type="entry name" value="Cas10-Cmr2_palm2"/>
</dbReference>
<dbReference type="EMBL" id="ACKY01000069">
    <property type="protein sequence ID" value="EEV88504.1"/>
    <property type="molecule type" value="Genomic_DNA"/>
</dbReference>
<evidence type="ECO:0000259" key="12">
    <source>
        <dbReference type="PROSITE" id="PS50887"/>
    </source>
</evidence>
<dbReference type="GeneID" id="84788483"/>
<dbReference type="GO" id="GO:0016740">
    <property type="term" value="F:transferase activity"/>
    <property type="evidence" value="ECO:0007669"/>
    <property type="project" value="UniProtKB-KW"/>
</dbReference>
<evidence type="ECO:0000256" key="8">
    <source>
        <dbReference type="ARBA" id="ARBA00022839"/>
    </source>
</evidence>
<keyword evidence="7" id="KW-0378">Hydrolase</keyword>
<accession>C8NA67</accession>
<dbReference type="Gene3D" id="3.30.70.270">
    <property type="match status" value="1"/>
</dbReference>
<keyword evidence="4" id="KW-0540">Nuclease</keyword>
<reference evidence="13 14" key="1">
    <citation type="submission" date="2009-08" db="EMBL/GenBank/DDBJ databases">
        <authorList>
            <person name="Qin X."/>
            <person name="Bachman B."/>
            <person name="Battles P."/>
            <person name="Bell A."/>
            <person name="Bess C."/>
            <person name="Bickham C."/>
            <person name="Chaboub L."/>
            <person name="Chen D."/>
            <person name="Coyle M."/>
            <person name="Deiros D.R."/>
            <person name="Dinh H."/>
            <person name="Forbes L."/>
            <person name="Fowler G."/>
            <person name="Francisco L."/>
            <person name="Fu Q."/>
            <person name="Gubbala S."/>
            <person name="Hale W."/>
            <person name="Han Y."/>
            <person name="Hemphill L."/>
            <person name="Highlander S.K."/>
            <person name="Hirani K."/>
            <person name="Hogues M."/>
            <person name="Jackson L."/>
            <person name="Jakkamsetti A."/>
            <person name="Javaid M."/>
            <person name="Jiang H."/>
            <person name="Korchina V."/>
            <person name="Kovar C."/>
            <person name="Lara F."/>
            <person name="Lee S."/>
            <person name="Mata R."/>
            <person name="Mathew T."/>
            <person name="Moen C."/>
            <person name="Morales K."/>
            <person name="Munidasa M."/>
            <person name="Nazareth L."/>
            <person name="Ngo R."/>
            <person name="Nguyen L."/>
            <person name="Okwuonu G."/>
            <person name="Ongeri F."/>
            <person name="Patil S."/>
            <person name="Petrosino J."/>
            <person name="Pham C."/>
            <person name="Pham P."/>
            <person name="Pu L.-L."/>
            <person name="Puazo M."/>
            <person name="Raj R."/>
            <person name="Reid J."/>
            <person name="Rouhana J."/>
            <person name="Saada N."/>
            <person name="Shang Y."/>
            <person name="Simmons D."/>
            <person name="Thornton R."/>
            <person name="Warren J."/>
            <person name="Weissenberger G."/>
            <person name="Zhang J."/>
            <person name="Zhang L."/>
            <person name="Zhou C."/>
            <person name="Zhu D."/>
            <person name="Muzny D."/>
            <person name="Worley K."/>
            <person name="Gibbs R."/>
        </authorList>
    </citation>
    <scope>NUCLEOTIDE SEQUENCE [LARGE SCALE GENOMIC DNA]</scope>
    <source>
        <strain evidence="14">ATCC 15826 / DSM 8339 / NCTC 10426 / 6573</strain>
    </source>
</reference>
<evidence type="ECO:0000256" key="10">
    <source>
        <dbReference type="ARBA" id="ARBA00023118"/>
    </source>
</evidence>
<keyword evidence="14" id="KW-1185">Reference proteome</keyword>
<dbReference type="RefSeq" id="WP_004142721.1">
    <property type="nucleotide sequence ID" value="NZ_GG694028.1"/>
</dbReference>
<name>C8NA67_CARH6</name>
<evidence type="ECO:0000256" key="3">
    <source>
        <dbReference type="ARBA" id="ARBA00022679"/>
    </source>
</evidence>
<dbReference type="AlphaFoldDB" id="C8NA67"/>
<protein>
    <recommendedName>
        <fullName evidence="2">CRISPR system single-strand-specific deoxyribonuclease Cas10/Csm1 (subtype III-A)</fullName>
    </recommendedName>
    <alternativeName>
        <fullName evidence="11">Cyclic oligoadenylate synthase</fullName>
    </alternativeName>
</protein>
<dbReference type="Proteomes" id="UP000004870">
    <property type="component" value="Unassembled WGS sequence"/>
</dbReference>
<dbReference type="PROSITE" id="PS50887">
    <property type="entry name" value="GGDEF"/>
    <property type="match status" value="1"/>
</dbReference>
<feature type="domain" description="GGDEF" evidence="12">
    <location>
        <begin position="534"/>
        <end position="676"/>
    </location>
</feature>
<comment type="caution">
    <text evidence="13">The sequence shown here is derived from an EMBL/GenBank/DDBJ whole genome shotgun (WGS) entry which is preliminary data.</text>
</comment>
<dbReference type="Pfam" id="PF18211">
    <property type="entry name" value="Csm1_B"/>
    <property type="match status" value="1"/>
</dbReference>
<dbReference type="GO" id="GO:0005524">
    <property type="term" value="F:ATP binding"/>
    <property type="evidence" value="ECO:0007669"/>
    <property type="project" value="UniProtKB-KW"/>
</dbReference>
<dbReference type="GO" id="GO:0004519">
    <property type="term" value="F:endonuclease activity"/>
    <property type="evidence" value="ECO:0007669"/>
    <property type="project" value="UniProtKB-KW"/>
</dbReference>
<evidence type="ECO:0000313" key="14">
    <source>
        <dbReference type="Proteomes" id="UP000004870"/>
    </source>
</evidence>
<keyword evidence="6" id="KW-0255">Endonuclease</keyword>
<evidence type="ECO:0000313" key="13">
    <source>
        <dbReference type="EMBL" id="EEV88504.1"/>
    </source>
</evidence>
<keyword evidence="8" id="KW-0269">Exonuclease</keyword>
<evidence type="ECO:0000256" key="1">
    <source>
        <dbReference type="ARBA" id="ARBA00005700"/>
    </source>
</evidence>
<dbReference type="InterPro" id="IPR013408">
    <property type="entry name" value="Cas10/Csm1"/>
</dbReference>
<gene>
    <name evidence="13" type="primary">csm1</name>
    <name evidence="13" type="ORF">HMPREF0198_1395</name>
</gene>
<dbReference type="GO" id="GO:0051607">
    <property type="term" value="P:defense response to virus"/>
    <property type="evidence" value="ECO:0007669"/>
    <property type="project" value="UniProtKB-KW"/>
</dbReference>
<dbReference type="InterPro" id="IPR052117">
    <property type="entry name" value="Cas10/Csm1_subtype-III-A"/>
</dbReference>
<dbReference type="Pfam" id="PF22335">
    <property type="entry name" value="Cas10-Cmr2_palm2"/>
    <property type="match status" value="1"/>
</dbReference>
<dbReference type="InterPro" id="IPR041062">
    <property type="entry name" value="Csm1_B"/>
</dbReference>
<organism evidence="13 14">
    <name type="scientific">Cardiobacterium hominis (strain ATCC 15826 / DSM 8339 / NCTC 10426 / 6573)</name>
    <dbReference type="NCBI Taxonomy" id="638300"/>
    <lineage>
        <taxon>Bacteria</taxon>
        <taxon>Pseudomonadati</taxon>
        <taxon>Pseudomonadota</taxon>
        <taxon>Gammaproteobacteria</taxon>
        <taxon>Cardiobacteriales</taxon>
        <taxon>Cardiobacteriaceae</taxon>
        <taxon>Cardiobacterium</taxon>
    </lineage>
</organism>
<comment type="similarity">
    <text evidence="1">Belongs to the CRISPR-associated Cas10/Csm1 family.</text>
</comment>
<evidence type="ECO:0000256" key="7">
    <source>
        <dbReference type="ARBA" id="ARBA00022801"/>
    </source>
</evidence>
<evidence type="ECO:0000256" key="2">
    <source>
        <dbReference type="ARBA" id="ARBA00014333"/>
    </source>
</evidence>
<dbReference type="OrthoDB" id="9768769at2"/>
<dbReference type="GO" id="GO:0004527">
    <property type="term" value="F:exonuclease activity"/>
    <property type="evidence" value="ECO:0007669"/>
    <property type="project" value="UniProtKB-KW"/>
</dbReference>
<dbReference type="NCBIfam" id="TIGR02578">
    <property type="entry name" value="cas_TM1811_Csm1"/>
    <property type="match status" value="1"/>
</dbReference>
<dbReference type="InterPro" id="IPR043128">
    <property type="entry name" value="Rev_trsase/Diguanyl_cyclase"/>
</dbReference>
<proteinExistence type="inferred from homology"/>
<keyword evidence="3" id="KW-0808">Transferase</keyword>
<dbReference type="PANTHER" id="PTHR36528">
    <property type="entry name" value="CRISPR SYSTEM SINGLE-STRAND-SPECIFIC DEOXYRIBONUCLEASE CAS10/CSM1 (SUBTYPE III-A)"/>
    <property type="match status" value="1"/>
</dbReference>
<dbReference type="PANTHER" id="PTHR36528:SF1">
    <property type="entry name" value="CRISPR SYSTEM SINGLE-STRAND-SPECIFIC DEOXYRIBONUCLEASE CAS10_CSM1 (SUBTYPE III-A)"/>
    <property type="match status" value="1"/>
</dbReference>
<dbReference type="InterPro" id="IPR000160">
    <property type="entry name" value="GGDEF_dom"/>
</dbReference>
<dbReference type="HOGENOM" id="CLU_017487_0_0_6"/>
<sequence>MTPLDNACHIAFTAFLPGIAALAGKTHDALWEALAPHLPATVQRDVTPLVADNTLQNLIADAAQIAAGTAKTSANATKLRPLFAAIRLKDDRPAGNTSAHYPRAPLNPLSIFPDSDSADADLWQTFLDGLGDIPKSHHNNWPLWLDHFDTLWQSVAHAVPAAHSADVSLYDHSKSTAALATALWLWHDANGQTDNAAIARLRSQSDWDEEKILLIQGDFFGIQSFIFAAGRETNKKAAKLLRGRSFQVSLFAELAALRVLDACELPPTAQILNAAGKFMIVAPNTPAIHDALARVKADINQWLLEHCYGRVALGIATHTASCRDFTAKERFRQLIDDTFAELESAKLQRFGLMDATPAVLPAAYPTGTCRYDRHLPAGTSKRLPELAALSADQITIGEALAGKERLLILTPAAAVHDDGNTTTLELPIFGYHIAFTADENISGAFGDIARRGQLLRCWDYSLPRLTDDSIWHGYARRAINAYVPRFSADDDQEKYRSLNKEDHEAEGHNNIKTFNHLACEERHPDENGHYCGKIALATLKGDVDNLGKIFERGLSTPTFAKMAALSRQMNQFFSLWLPAYCAAKYPNSYTVFAGGDDFFLIGPWQQIQHLAADMRAHFREYVAANPDITFSAGIAISKPGLPLPKLSAYAEEALEKAKTHQLRDKTAKNALNLYGETVSWGDWPQLEKTAARINELERQYRLSTAYLYDLLHYTELAVAEAAGDIHASIWRSRLYYRTRRYVNEQKHITAKDNAYQQLSGDLAGYIQALHGTIRIPLYNHFYQQREQ</sequence>
<evidence type="ECO:0000256" key="9">
    <source>
        <dbReference type="ARBA" id="ARBA00022840"/>
    </source>
</evidence>
<evidence type="ECO:0000256" key="4">
    <source>
        <dbReference type="ARBA" id="ARBA00022722"/>
    </source>
</evidence>
<keyword evidence="5" id="KW-0547">Nucleotide-binding</keyword>
<evidence type="ECO:0000256" key="5">
    <source>
        <dbReference type="ARBA" id="ARBA00022741"/>
    </source>
</evidence>
<evidence type="ECO:0000256" key="6">
    <source>
        <dbReference type="ARBA" id="ARBA00022759"/>
    </source>
</evidence>